<dbReference type="InterPro" id="IPR036388">
    <property type="entry name" value="WH-like_DNA-bd_sf"/>
</dbReference>
<dbReference type="PANTHER" id="PTHR30319:SF1">
    <property type="entry name" value="TRANSCRIPTIONAL REPRESSOR PAAX"/>
    <property type="match status" value="1"/>
</dbReference>
<dbReference type="Gene3D" id="1.10.10.10">
    <property type="entry name" value="Winged helix-like DNA-binding domain superfamily/Winged helix DNA-binding domain"/>
    <property type="match status" value="1"/>
</dbReference>
<keyword evidence="5" id="KW-1185">Reference proteome</keyword>
<feature type="domain" description="Transcriptional repressor PaaX-like central Cas2-like" evidence="3">
    <location>
        <begin position="110"/>
        <end position="185"/>
    </location>
</feature>
<accession>A0A8J3Z7R5</accession>
<dbReference type="InterPro" id="IPR011965">
    <property type="entry name" value="PaaX_trns_reg"/>
</dbReference>
<evidence type="ECO:0000259" key="1">
    <source>
        <dbReference type="Pfam" id="PF07848"/>
    </source>
</evidence>
<dbReference type="AlphaFoldDB" id="A0A8J3Z7R5"/>
<evidence type="ECO:0000259" key="3">
    <source>
        <dbReference type="Pfam" id="PF20803"/>
    </source>
</evidence>
<gene>
    <name evidence="4" type="primary">paaX_2</name>
    <name evidence="4" type="ORF">Vau01_042970</name>
</gene>
<dbReference type="Gene3D" id="3.30.70.2650">
    <property type="match status" value="1"/>
</dbReference>
<protein>
    <submittedName>
        <fullName evidence="4">PaaX family transcriptional regulator</fullName>
    </submittedName>
</protein>
<comment type="caution">
    <text evidence="4">The sequence shown here is derived from an EMBL/GenBank/DDBJ whole genome shotgun (WGS) entry which is preliminary data.</text>
</comment>
<dbReference type="PANTHER" id="PTHR30319">
    <property type="entry name" value="PHENYLACETIC ACID REGULATOR-RELATED TRANSCRIPTIONAL REPRESSOR"/>
    <property type="match status" value="1"/>
</dbReference>
<dbReference type="InterPro" id="IPR048846">
    <property type="entry name" value="PaaX-like_central"/>
</dbReference>
<evidence type="ECO:0000313" key="4">
    <source>
        <dbReference type="EMBL" id="GIJ56781.1"/>
    </source>
</evidence>
<name>A0A8J3Z7R5_9ACTN</name>
<sequence>MPRTNDDEASVASRRHAAGADSAPGLLLTVLGEFLLPSGGAALTAAFIDVLGRLGVEEKAARQALMRTAADGLLHARRVGRRTLWRLTAKGEQFLSEGAERIYGFQASQAGWDGRWLIVLARAPQTDRAARHVLRTRMMWAGFGSPAPGVWISTHVDRAKEAERVLHEAGLDDGQIFLAEHHAGGPLDAMVRQAWDLDALEEGYEQFLAEYSGDGSGDAMVRTVQLVHAWRRFPRVDPALPTTLLPARWSGVRAAELFTRRRAQWHAAAQAEWRQQASGD</sequence>
<organism evidence="4 5">
    <name type="scientific">Virgisporangium aurantiacum</name>
    <dbReference type="NCBI Taxonomy" id="175570"/>
    <lineage>
        <taxon>Bacteria</taxon>
        <taxon>Bacillati</taxon>
        <taxon>Actinomycetota</taxon>
        <taxon>Actinomycetes</taxon>
        <taxon>Micromonosporales</taxon>
        <taxon>Micromonosporaceae</taxon>
        <taxon>Virgisporangium</taxon>
    </lineage>
</organism>
<proteinExistence type="predicted"/>
<feature type="domain" description="Transcriptional repressor PaaX-like C-terminal" evidence="2">
    <location>
        <begin position="195"/>
        <end position="273"/>
    </location>
</feature>
<evidence type="ECO:0000313" key="5">
    <source>
        <dbReference type="Proteomes" id="UP000612585"/>
    </source>
</evidence>
<reference evidence="4" key="1">
    <citation type="submission" date="2021-01" db="EMBL/GenBank/DDBJ databases">
        <title>Whole genome shotgun sequence of Virgisporangium aurantiacum NBRC 16421.</title>
        <authorList>
            <person name="Komaki H."/>
            <person name="Tamura T."/>
        </authorList>
    </citation>
    <scope>NUCLEOTIDE SEQUENCE</scope>
    <source>
        <strain evidence="4">NBRC 16421</strain>
    </source>
</reference>
<dbReference type="PIRSF" id="PIRSF020623">
    <property type="entry name" value="PaaX"/>
    <property type="match status" value="1"/>
</dbReference>
<dbReference type="GO" id="GO:0006351">
    <property type="term" value="P:DNA-templated transcription"/>
    <property type="evidence" value="ECO:0007669"/>
    <property type="project" value="InterPro"/>
</dbReference>
<dbReference type="Proteomes" id="UP000612585">
    <property type="component" value="Unassembled WGS sequence"/>
</dbReference>
<dbReference type="Pfam" id="PF20803">
    <property type="entry name" value="PaaX_M"/>
    <property type="match status" value="1"/>
</dbReference>
<dbReference type="Pfam" id="PF08223">
    <property type="entry name" value="PaaX_C"/>
    <property type="match status" value="1"/>
</dbReference>
<evidence type="ECO:0000259" key="2">
    <source>
        <dbReference type="Pfam" id="PF08223"/>
    </source>
</evidence>
<feature type="domain" description="Transcriptional repressor PaaX-like N-terminal" evidence="1">
    <location>
        <begin position="26"/>
        <end position="91"/>
    </location>
</feature>
<dbReference type="InterPro" id="IPR013225">
    <property type="entry name" value="PaaX_C"/>
</dbReference>
<dbReference type="EMBL" id="BOPG01000027">
    <property type="protein sequence ID" value="GIJ56781.1"/>
    <property type="molecule type" value="Genomic_DNA"/>
</dbReference>
<dbReference type="Gene3D" id="1.20.58.1460">
    <property type="match status" value="1"/>
</dbReference>
<dbReference type="InterPro" id="IPR012906">
    <property type="entry name" value="PaaX-like_N"/>
</dbReference>
<dbReference type="Pfam" id="PF07848">
    <property type="entry name" value="PaaX"/>
    <property type="match status" value="1"/>
</dbReference>
<dbReference type="RefSeq" id="WP_203995663.1">
    <property type="nucleotide sequence ID" value="NZ_BOPG01000027.1"/>
</dbReference>